<feature type="repeat" description="PPR" evidence="2">
    <location>
        <begin position="393"/>
        <end position="427"/>
    </location>
</feature>
<dbReference type="Pfam" id="PF13041">
    <property type="entry name" value="PPR_2"/>
    <property type="match status" value="1"/>
</dbReference>
<dbReference type="Pfam" id="PF01535">
    <property type="entry name" value="PPR"/>
    <property type="match status" value="4"/>
</dbReference>
<evidence type="ECO:0000313" key="3">
    <source>
        <dbReference type="EMBL" id="KAK8971486.1"/>
    </source>
</evidence>
<keyword evidence="1" id="KW-0677">Repeat</keyword>
<dbReference type="InterPro" id="IPR011990">
    <property type="entry name" value="TPR-like_helical_dom_sf"/>
</dbReference>
<keyword evidence="4" id="KW-1185">Reference proteome</keyword>
<accession>A0ABR2N5Q6</accession>
<sequence>MLTGRPLACPRRHSSSSPAIFELKDLIALIRSPLPSFHLPQLLARIFCLGAHHNNFLATVLIGRLPRREQSIRLLRLLHRPNILPFNAAIRAISDSSPSAAISLLLSLKRLHLSPNDFTFSELFRACSLSRNALHVFQLHAVVIKSRYFSDPFVSNSLLSAYAKGVQHPSYARKVFDEMPERRQVRAWTCLIAGYARSNEREEALSVFIQMIEENLLPEDDTMVSVLSACSALEGRSVEKWLKILDEYADIDSAIIVLMHLYGKFGKVEESMGLFEKMRKREAGRMSIVAWNTVIIALVQNGEPVEALNLFHCMLTYSSPKPNHVTVVSLLSACAVVGDLNLGRRAHEYMKNRGSEGVLSSNRILGTAFIDMYSKCGSLKEAKQVFDEMAVKDVVSFNAMIMGLAMNGEETAALNLFSDMGKFDVKPNDGTFLGVLCACAHSGMVDKGRLIFNDMQKKHLISPTIEHYACFINLLARAGLVDEALKAVEGMPIEPNGLVWGSLLGACLIHFKVDVAREVCGRFFDADPENSAGYVMMSNIYAVDRSWEDIDELRELMKMRGVKKQPGCSWISINGTLHEFHAGFSLCSRMEMVHFILNSLSSTMLFIEGV</sequence>
<comment type="caution">
    <text evidence="3">The sequence shown here is derived from an EMBL/GenBank/DDBJ whole genome shotgun (WGS) entry which is preliminary data.</text>
</comment>
<proteinExistence type="predicted"/>
<evidence type="ECO:0000256" key="2">
    <source>
        <dbReference type="PROSITE-ProRule" id="PRU00708"/>
    </source>
</evidence>
<dbReference type="InterPro" id="IPR002885">
    <property type="entry name" value="PPR_rpt"/>
</dbReference>
<organism evidence="3 4">
    <name type="scientific">Platanthera guangdongensis</name>
    <dbReference type="NCBI Taxonomy" id="2320717"/>
    <lineage>
        <taxon>Eukaryota</taxon>
        <taxon>Viridiplantae</taxon>
        <taxon>Streptophyta</taxon>
        <taxon>Embryophyta</taxon>
        <taxon>Tracheophyta</taxon>
        <taxon>Spermatophyta</taxon>
        <taxon>Magnoliopsida</taxon>
        <taxon>Liliopsida</taxon>
        <taxon>Asparagales</taxon>
        <taxon>Orchidaceae</taxon>
        <taxon>Orchidoideae</taxon>
        <taxon>Orchideae</taxon>
        <taxon>Orchidinae</taxon>
        <taxon>Platanthera</taxon>
    </lineage>
</organism>
<dbReference type="Gene3D" id="1.25.40.10">
    <property type="entry name" value="Tetratricopeptide repeat domain"/>
    <property type="match status" value="3"/>
</dbReference>
<name>A0ABR2N5Q6_9ASPA</name>
<feature type="repeat" description="PPR" evidence="2">
    <location>
        <begin position="184"/>
        <end position="218"/>
    </location>
</feature>
<evidence type="ECO:0000313" key="4">
    <source>
        <dbReference type="Proteomes" id="UP001412067"/>
    </source>
</evidence>
<dbReference type="PROSITE" id="PS51375">
    <property type="entry name" value="PPR"/>
    <property type="match status" value="2"/>
</dbReference>
<dbReference type="EMBL" id="JBBWWR010000001">
    <property type="protein sequence ID" value="KAK8971486.1"/>
    <property type="molecule type" value="Genomic_DNA"/>
</dbReference>
<dbReference type="Pfam" id="PF20431">
    <property type="entry name" value="E_motif"/>
    <property type="match status" value="1"/>
</dbReference>
<reference evidence="3 4" key="1">
    <citation type="journal article" date="2022" name="Nat. Plants">
        <title>Genomes of leafy and leafless Platanthera orchids illuminate the evolution of mycoheterotrophy.</title>
        <authorList>
            <person name="Li M.H."/>
            <person name="Liu K.W."/>
            <person name="Li Z."/>
            <person name="Lu H.C."/>
            <person name="Ye Q.L."/>
            <person name="Zhang D."/>
            <person name="Wang J.Y."/>
            <person name="Li Y.F."/>
            <person name="Zhong Z.M."/>
            <person name="Liu X."/>
            <person name="Yu X."/>
            <person name="Liu D.K."/>
            <person name="Tu X.D."/>
            <person name="Liu B."/>
            <person name="Hao Y."/>
            <person name="Liao X.Y."/>
            <person name="Jiang Y.T."/>
            <person name="Sun W.H."/>
            <person name="Chen J."/>
            <person name="Chen Y.Q."/>
            <person name="Ai Y."/>
            <person name="Zhai J.W."/>
            <person name="Wu S.S."/>
            <person name="Zhou Z."/>
            <person name="Hsiao Y.Y."/>
            <person name="Wu W.L."/>
            <person name="Chen Y.Y."/>
            <person name="Lin Y.F."/>
            <person name="Hsu J.L."/>
            <person name="Li C.Y."/>
            <person name="Wang Z.W."/>
            <person name="Zhao X."/>
            <person name="Zhong W.Y."/>
            <person name="Ma X.K."/>
            <person name="Ma L."/>
            <person name="Huang J."/>
            <person name="Chen G.Z."/>
            <person name="Huang M.Z."/>
            <person name="Huang L."/>
            <person name="Peng D.H."/>
            <person name="Luo Y.B."/>
            <person name="Zou S.Q."/>
            <person name="Chen S.P."/>
            <person name="Lan S."/>
            <person name="Tsai W.C."/>
            <person name="Van de Peer Y."/>
            <person name="Liu Z.J."/>
        </authorList>
    </citation>
    <scope>NUCLEOTIDE SEQUENCE [LARGE SCALE GENOMIC DNA]</scope>
    <source>
        <strain evidence="3">Lor288</strain>
    </source>
</reference>
<dbReference type="Proteomes" id="UP001412067">
    <property type="component" value="Unassembled WGS sequence"/>
</dbReference>
<dbReference type="NCBIfam" id="TIGR00756">
    <property type="entry name" value="PPR"/>
    <property type="match status" value="4"/>
</dbReference>
<evidence type="ECO:0000256" key="1">
    <source>
        <dbReference type="ARBA" id="ARBA00022737"/>
    </source>
</evidence>
<dbReference type="InterPro" id="IPR046848">
    <property type="entry name" value="E_motif"/>
</dbReference>
<protein>
    <submittedName>
        <fullName evidence="3">Pentatricopeptide repeat-containing protein</fullName>
    </submittedName>
</protein>
<dbReference type="PANTHER" id="PTHR47926">
    <property type="entry name" value="PENTATRICOPEPTIDE REPEAT-CONTAINING PROTEIN"/>
    <property type="match status" value="1"/>
</dbReference>
<gene>
    <name evidence="3" type="primary">PCMP-H12</name>
    <name evidence="3" type="ORF">KSP40_PGU014283</name>
</gene>
<dbReference type="InterPro" id="IPR046960">
    <property type="entry name" value="PPR_At4g14850-like_plant"/>
</dbReference>